<feature type="compositionally biased region" description="Gly residues" evidence="5">
    <location>
        <begin position="522"/>
        <end position="533"/>
    </location>
</feature>
<evidence type="ECO:0000313" key="7">
    <source>
        <dbReference type="EMBL" id="KIW46978.1"/>
    </source>
</evidence>
<dbReference type="EMBL" id="KN847333">
    <property type="protein sequence ID" value="KIW46978.1"/>
    <property type="molecule type" value="Genomic_DNA"/>
</dbReference>
<name>A0A0D2DV56_9EURO</name>
<dbReference type="GO" id="GO:0016020">
    <property type="term" value="C:membrane"/>
    <property type="evidence" value="ECO:0007669"/>
    <property type="project" value="UniProtKB-SubCell"/>
</dbReference>
<feature type="compositionally biased region" description="Low complexity" evidence="5">
    <location>
        <begin position="434"/>
        <end position="443"/>
    </location>
</feature>
<keyword evidence="3 6" id="KW-1133">Transmembrane helix</keyword>
<gene>
    <name evidence="7" type="ORF">PV06_02595</name>
</gene>
<dbReference type="OrthoDB" id="4121282at2759"/>
<feature type="compositionally biased region" description="Polar residues" evidence="5">
    <location>
        <begin position="183"/>
        <end position="195"/>
    </location>
</feature>
<evidence type="ECO:0008006" key="9">
    <source>
        <dbReference type="Google" id="ProtNLM"/>
    </source>
</evidence>
<keyword evidence="4 6" id="KW-0472">Membrane</keyword>
<feature type="compositionally biased region" description="Low complexity" evidence="5">
    <location>
        <begin position="198"/>
        <end position="233"/>
    </location>
</feature>
<dbReference type="GeneID" id="27354669"/>
<dbReference type="STRING" id="215243.A0A0D2DV56"/>
<dbReference type="InterPro" id="IPR051694">
    <property type="entry name" value="Immunoregulatory_rcpt-like"/>
</dbReference>
<feature type="compositionally biased region" description="Low complexity" evidence="5">
    <location>
        <begin position="501"/>
        <end position="520"/>
    </location>
</feature>
<evidence type="ECO:0000256" key="1">
    <source>
        <dbReference type="ARBA" id="ARBA00004167"/>
    </source>
</evidence>
<organism evidence="7 8">
    <name type="scientific">Exophiala oligosperma</name>
    <dbReference type="NCBI Taxonomy" id="215243"/>
    <lineage>
        <taxon>Eukaryota</taxon>
        <taxon>Fungi</taxon>
        <taxon>Dikarya</taxon>
        <taxon>Ascomycota</taxon>
        <taxon>Pezizomycotina</taxon>
        <taxon>Eurotiomycetes</taxon>
        <taxon>Chaetothyriomycetidae</taxon>
        <taxon>Chaetothyriales</taxon>
        <taxon>Herpotrichiellaceae</taxon>
        <taxon>Exophiala</taxon>
    </lineage>
</organism>
<dbReference type="AlphaFoldDB" id="A0A0D2DV56"/>
<evidence type="ECO:0000256" key="2">
    <source>
        <dbReference type="ARBA" id="ARBA00022692"/>
    </source>
</evidence>
<proteinExistence type="predicted"/>
<evidence type="ECO:0000313" key="8">
    <source>
        <dbReference type="Proteomes" id="UP000053342"/>
    </source>
</evidence>
<feature type="region of interest" description="Disordered" evidence="5">
    <location>
        <begin position="326"/>
        <end position="349"/>
    </location>
</feature>
<sequence length="559" mass="58414">MTTSTVEELLKETQHDPGTLARLVGHDWFTRTINRHVPDNMNHDFFCFRSVAQHVEYSTDSYGNVYSSTVYDSAATATATPATNSLSASDTTTTAAATYPSSTTLYSSYTTASTYDESTTAPGTGPTSTSLPAIQTVPFTGQALLVGTCGIPQFTIINFPNGGSLEVPLVGCSDDRPECCPSLNFTEFRPSQTGSDVDGASSSTTGAAAATSSQDDGDGDSTPTTSSWTGTTPSPTPTGVVSMLSKAPLTVCPRVFALGLPCADDEGEDEDKDETHLSTGSKIGIGVGVGVAVILLFLSVWACLAVRHRRRKRMRALEVAATQAGGPIRPSHLDTTTGPTPNNQGKHVSTATTISPQTIPASPQQMSHVGGYLQQGHGYGPAFGYQQPQYPQYPQYPLYQQHDPYGGPPNSGFYQPSQSQSPPPMYGGGYYTPNNNNNNNNNNKDVVGPQYSPALPLPVEVDGGGGGGGFDADPNGHHRASISTGIGSNGPTHPTSDHNTSDSVTAVNDTTTTNTNTNSVRRGGGGEGGGGGQQENLAELGGDGSTISPRHNVVRHYHT</sequence>
<evidence type="ECO:0000256" key="4">
    <source>
        <dbReference type="ARBA" id="ARBA00023136"/>
    </source>
</evidence>
<evidence type="ECO:0000256" key="5">
    <source>
        <dbReference type="SAM" id="MobiDB-lite"/>
    </source>
</evidence>
<dbReference type="HOGENOM" id="CLU_031551_0_0_1"/>
<dbReference type="GO" id="GO:0071944">
    <property type="term" value="C:cell periphery"/>
    <property type="evidence" value="ECO:0007669"/>
    <property type="project" value="UniProtKB-ARBA"/>
</dbReference>
<keyword evidence="8" id="KW-1185">Reference proteome</keyword>
<keyword evidence="2 6" id="KW-0812">Transmembrane</keyword>
<feature type="compositionally biased region" description="Low complexity" evidence="5">
    <location>
        <begin position="411"/>
        <end position="420"/>
    </location>
</feature>
<feature type="compositionally biased region" description="Polar residues" evidence="5">
    <location>
        <begin position="481"/>
        <end position="494"/>
    </location>
</feature>
<evidence type="ECO:0000256" key="6">
    <source>
        <dbReference type="SAM" id="Phobius"/>
    </source>
</evidence>
<protein>
    <recommendedName>
        <fullName evidence="9">Mid2 domain-containing protein</fullName>
    </recommendedName>
</protein>
<comment type="subcellular location">
    <subcellularLocation>
        <location evidence="1">Membrane</location>
        <topology evidence="1">Single-pass membrane protein</topology>
    </subcellularLocation>
</comment>
<evidence type="ECO:0000256" key="3">
    <source>
        <dbReference type="ARBA" id="ARBA00022989"/>
    </source>
</evidence>
<dbReference type="VEuPathDB" id="FungiDB:PV06_02595"/>
<dbReference type="Proteomes" id="UP000053342">
    <property type="component" value="Unassembled WGS sequence"/>
</dbReference>
<feature type="transmembrane region" description="Helical" evidence="6">
    <location>
        <begin position="283"/>
        <end position="306"/>
    </location>
</feature>
<feature type="compositionally biased region" description="Polar residues" evidence="5">
    <location>
        <begin position="333"/>
        <end position="349"/>
    </location>
</feature>
<dbReference type="RefSeq" id="XP_016267194.1">
    <property type="nucleotide sequence ID" value="XM_016403297.1"/>
</dbReference>
<reference evidence="7 8" key="1">
    <citation type="submission" date="2015-01" db="EMBL/GenBank/DDBJ databases">
        <title>The Genome Sequence of Exophiala oligosperma CBS72588.</title>
        <authorList>
            <consortium name="The Broad Institute Genomics Platform"/>
            <person name="Cuomo C."/>
            <person name="de Hoog S."/>
            <person name="Gorbushina A."/>
            <person name="Stielow B."/>
            <person name="Teixiera M."/>
            <person name="Abouelleil A."/>
            <person name="Chapman S.B."/>
            <person name="Priest M."/>
            <person name="Young S.K."/>
            <person name="Wortman J."/>
            <person name="Nusbaum C."/>
            <person name="Birren B."/>
        </authorList>
    </citation>
    <scope>NUCLEOTIDE SEQUENCE [LARGE SCALE GENOMIC DNA]</scope>
    <source>
        <strain evidence="7 8">CBS 72588</strain>
    </source>
</reference>
<accession>A0A0D2DV56</accession>
<feature type="region of interest" description="Disordered" evidence="5">
    <location>
        <begin position="183"/>
        <end position="241"/>
    </location>
</feature>
<feature type="compositionally biased region" description="Low complexity" evidence="5">
    <location>
        <begin position="385"/>
        <end position="401"/>
    </location>
</feature>
<feature type="region of interest" description="Disordered" evidence="5">
    <location>
        <begin position="383"/>
        <end position="559"/>
    </location>
</feature>
<dbReference type="PANTHER" id="PTHR15549">
    <property type="entry name" value="PAIRED IMMUNOGLOBULIN-LIKE TYPE 2 RECEPTOR"/>
    <property type="match status" value="1"/>
</dbReference>